<feature type="transmembrane region" description="Helical" evidence="11">
    <location>
        <begin position="124"/>
        <end position="145"/>
    </location>
</feature>
<feature type="transmembrane region" description="Helical" evidence="11">
    <location>
        <begin position="81"/>
        <end position="104"/>
    </location>
</feature>
<dbReference type="eggNOG" id="ENOG502SDWG">
    <property type="taxonomic scope" value="Eukaryota"/>
</dbReference>
<evidence type="ECO:0000256" key="1">
    <source>
        <dbReference type="ARBA" id="ARBA00001936"/>
    </source>
</evidence>
<dbReference type="AlphaFoldDB" id="A0A024US75"/>
<dbReference type="GO" id="GO:0046872">
    <property type="term" value="F:metal ion binding"/>
    <property type="evidence" value="ECO:0007669"/>
    <property type="project" value="UniProtKB-KW"/>
</dbReference>
<keyword evidence="11" id="KW-1133">Transmembrane helix</keyword>
<dbReference type="OrthoDB" id="9975959at2759"/>
<dbReference type="InterPro" id="IPR051547">
    <property type="entry name" value="TDP2-like"/>
</dbReference>
<dbReference type="GO" id="GO:0005737">
    <property type="term" value="C:cytoplasm"/>
    <property type="evidence" value="ECO:0007669"/>
    <property type="project" value="TreeGrafter"/>
</dbReference>
<evidence type="ECO:0000256" key="2">
    <source>
        <dbReference type="ARBA" id="ARBA00001946"/>
    </source>
</evidence>
<dbReference type="GO" id="GO:0004518">
    <property type="term" value="F:nuclease activity"/>
    <property type="evidence" value="ECO:0007669"/>
    <property type="project" value="UniProtKB-KW"/>
</dbReference>
<evidence type="ECO:0000313" key="13">
    <source>
        <dbReference type="EMBL" id="ETW08463.1"/>
    </source>
</evidence>
<evidence type="ECO:0000256" key="7">
    <source>
        <dbReference type="ARBA" id="ARBA00022801"/>
    </source>
</evidence>
<dbReference type="PANTHER" id="PTHR15822">
    <property type="entry name" value="TRAF AND TNF RECEPTOR-ASSOCIATED PROTEIN"/>
    <property type="match status" value="1"/>
</dbReference>
<dbReference type="Pfam" id="PF03372">
    <property type="entry name" value="Exo_endo_phos"/>
    <property type="match status" value="1"/>
</dbReference>
<evidence type="ECO:0000256" key="8">
    <source>
        <dbReference type="ARBA" id="ARBA00022842"/>
    </source>
</evidence>
<proteinExistence type="predicted"/>
<dbReference type="Gene3D" id="3.60.10.10">
    <property type="entry name" value="Endonuclease/exonuclease/phosphatase"/>
    <property type="match status" value="1"/>
</dbReference>
<evidence type="ECO:0000256" key="10">
    <source>
        <dbReference type="ARBA" id="ARBA00023242"/>
    </source>
</evidence>
<dbReference type="GO" id="GO:0070260">
    <property type="term" value="F:5'-tyrosyl-DNA phosphodiesterase activity"/>
    <property type="evidence" value="ECO:0007669"/>
    <property type="project" value="TreeGrafter"/>
</dbReference>
<dbReference type="PANTHER" id="PTHR15822:SF4">
    <property type="entry name" value="TYROSYL-DNA PHOSPHODIESTERASE 2"/>
    <property type="match status" value="1"/>
</dbReference>
<evidence type="ECO:0000256" key="6">
    <source>
        <dbReference type="ARBA" id="ARBA00022763"/>
    </source>
</evidence>
<protein>
    <recommendedName>
        <fullName evidence="12">Endonuclease/exonuclease/phosphatase domain-containing protein</fullName>
    </recommendedName>
</protein>
<evidence type="ECO:0000256" key="4">
    <source>
        <dbReference type="ARBA" id="ARBA00022722"/>
    </source>
</evidence>
<keyword evidence="8" id="KW-0460">Magnesium</keyword>
<reference evidence="13" key="1">
    <citation type="submission" date="2013-12" db="EMBL/GenBank/DDBJ databases">
        <title>The Genome Sequence of Aphanomyces invadans NJM9701.</title>
        <authorList>
            <consortium name="The Broad Institute Genomics Platform"/>
            <person name="Russ C."/>
            <person name="Tyler B."/>
            <person name="van West P."/>
            <person name="Dieguez-Uribeondo J."/>
            <person name="Young S.K."/>
            <person name="Zeng Q."/>
            <person name="Gargeya S."/>
            <person name="Fitzgerald M."/>
            <person name="Abouelleil A."/>
            <person name="Alvarado L."/>
            <person name="Chapman S.B."/>
            <person name="Gainer-Dewar J."/>
            <person name="Goldberg J."/>
            <person name="Griggs A."/>
            <person name="Gujja S."/>
            <person name="Hansen M."/>
            <person name="Howarth C."/>
            <person name="Imamovic A."/>
            <person name="Ireland A."/>
            <person name="Larimer J."/>
            <person name="McCowan C."/>
            <person name="Murphy C."/>
            <person name="Pearson M."/>
            <person name="Poon T.W."/>
            <person name="Priest M."/>
            <person name="Roberts A."/>
            <person name="Saif S."/>
            <person name="Shea T."/>
            <person name="Sykes S."/>
            <person name="Wortman J."/>
            <person name="Nusbaum C."/>
            <person name="Birren B."/>
        </authorList>
    </citation>
    <scope>NUCLEOTIDE SEQUENCE [LARGE SCALE GENOMIC DNA]</scope>
    <source>
        <strain evidence="13">NJM9701</strain>
    </source>
</reference>
<dbReference type="RefSeq" id="XP_008862268.1">
    <property type="nucleotide sequence ID" value="XM_008864046.1"/>
</dbReference>
<keyword evidence="10" id="KW-0539">Nucleus</keyword>
<gene>
    <name evidence="13" type="ORF">H310_01041</name>
</gene>
<dbReference type="GO" id="GO:0006302">
    <property type="term" value="P:double-strand break repair"/>
    <property type="evidence" value="ECO:0007669"/>
    <property type="project" value="TreeGrafter"/>
</dbReference>
<dbReference type="STRING" id="157072.A0A024US75"/>
<accession>A0A024US75</accession>
<dbReference type="GO" id="GO:0003697">
    <property type="term" value="F:single-stranded DNA binding"/>
    <property type="evidence" value="ECO:0007669"/>
    <property type="project" value="TreeGrafter"/>
</dbReference>
<evidence type="ECO:0000259" key="12">
    <source>
        <dbReference type="Pfam" id="PF03372"/>
    </source>
</evidence>
<comment type="subcellular location">
    <subcellularLocation>
        <location evidence="3">Nucleus</location>
        <location evidence="3">PML body</location>
    </subcellularLocation>
</comment>
<evidence type="ECO:0000256" key="3">
    <source>
        <dbReference type="ARBA" id="ARBA00004322"/>
    </source>
</evidence>
<keyword evidence="4" id="KW-0540">Nuclease</keyword>
<keyword evidence="7" id="KW-0378">Hydrolase</keyword>
<dbReference type="InterPro" id="IPR005135">
    <property type="entry name" value="Endo/exonuclease/phosphatase"/>
</dbReference>
<keyword evidence="5" id="KW-0479">Metal-binding</keyword>
<keyword evidence="6" id="KW-0227">DNA damage</keyword>
<dbReference type="EMBL" id="KI913953">
    <property type="protein sequence ID" value="ETW08463.1"/>
    <property type="molecule type" value="Genomic_DNA"/>
</dbReference>
<feature type="domain" description="Endonuclease/exonuclease/phosphatase" evidence="12">
    <location>
        <begin position="5"/>
        <end position="303"/>
    </location>
</feature>
<evidence type="ECO:0000256" key="9">
    <source>
        <dbReference type="ARBA" id="ARBA00023204"/>
    </source>
</evidence>
<keyword evidence="11" id="KW-0472">Membrane</keyword>
<sequence>MLTVCTYNIRFILDRWPERKPLVEHELRRAKADLYALQEVNIGGHNFGQHIQLPATALPANESYETFEAPAARRYFETLPLLGWLFTTSNPLAAWAYDFCAWFNERFLASILGGHVQWLYYHPILQIVTFLGLGTAWVFGTTVYARKSIAPKHHTQLLIGGWKVAQRVVVTVDGVDIHVVNVHLASDRDEERFRVEQVRTIADWIAATTSGTNVIIMGDFNCEPNKACYLYLKQRGFTSAHMQVHGVEPDVTFHQGLEAPTKDVGTEVCLDYIFYKGQMTPKTIALVGTKPDPNDSTLYPSDHFGLLATFQVGRAN</sequence>
<comment type="cofactor">
    <cofactor evidence="2">
        <name>Mg(2+)</name>
        <dbReference type="ChEBI" id="CHEBI:18420"/>
    </cofactor>
</comment>
<organism evidence="13">
    <name type="scientific">Aphanomyces invadans</name>
    <dbReference type="NCBI Taxonomy" id="157072"/>
    <lineage>
        <taxon>Eukaryota</taxon>
        <taxon>Sar</taxon>
        <taxon>Stramenopiles</taxon>
        <taxon>Oomycota</taxon>
        <taxon>Saprolegniomycetes</taxon>
        <taxon>Saprolegniales</taxon>
        <taxon>Verrucalvaceae</taxon>
        <taxon>Aphanomyces</taxon>
    </lineage>
</organism>
<keyword evidence="9" id="KW-0234">DNA repair</keyword>
<evidence type="ECO:0000256" key="11">
    <source>
        <dbReference type="SAM" id="Phobius"/>
    </source>
</evidence>
<dbReference type="InterPro" id="IPR036691">
    <property type="entry name" value="Endo/exonu/phosph_ase_sf"/>
</dbReference>
<comment type="cofactor">
    <cofactor evidence="1">
        <name>Mn(2+)</name>
        <dbReference type="ChEBI" id="CHEBI:29035"/>
    </cofactor>
</comment>
<evidence type="ECO:0000256" key="5">
    <source>
        <dbReference type="ARBA" id="ARBA00022723"/>
    </source>
</evidence>
<dbReference type="GeneID" id="20078091"/>
<dbReference type="SUPFAM" id="SSF56219">
    <property type="entry name" value="DNase I-like"/>
    <property type="match status" value="1"/>
</dbReference>
<name>A0A024US75_9STRA</name>
<keyword evidence="11" id="KW-0812">Transmembrane</keyword>
<dbReference type="VEuPathDB" id="FungiDB:H310_01041"/>